<dbReference type="PRINTS" id="PR00909">
    <property type="entry name" value="SPERMDNBNDNG"/>
</dbReference>
<dbReference type="Gene3D" id="3.40.190.10">
    <property type="entry name" value="Periplasmic binding protein-like II"/>
    <property type="match status" value="2"/>
</dbReference>
<dbReference type="OrthoDB" id="9769319at2"/>
<dbReference type="RefSeq" id="WP_053428799.1">
    <property type="nucleotide sequence ID" value="NZ_LGUE01000004.1"/>
</dbReference>
<feature type="chain" id="PRO_5038566621" evidence="2">
    <location>
        <begin position="24"/>
        <end position="347"/>
    </location>
</feature>
<evidence type="ECO:0000313" key="4">
    <source>
        <dbReference type="Proteomes" id="UP000037405"/>
    </source>
</evidence>
<dbReference type="GO" id="GO:0030288">
    <property type="term" value="C:outer membrane-bounded periplasmic space"/>
    <property type="evidence" value="ECO:0007669"/>
    <property type="project" value="TreeGrafter"/>
</dbReference>
<dbReference type="InterPro" id="IPR006059">
    <property type="entry name" value="SBP"/>
</dbReference>
<dbReference type="PROSITE" id="PS51257">
    <property type="entry name" value="PROKAR_LIPOPROTEIN"/>
    <property type="match status" value="1"/>
</dbReference>
<name>A0A0M0G610_9BACI</name>
<dbReference type="PANTHER" id="PTHR30006">
    <property type="entry name" value="THIAMINE-BINDING PERIPLASMIC PROTEIN-RELATED"/>
    <property type="match status" value="1"/>
</dbReference>
<dbReference type="EMBL" id="LGUE01000004">
    <property type="protein sequence ID" value="KON85198.1"/>
    <property type="molecule type" value="Genomic_DNA"/>
</dbReference>
<dbReference type="GO" id="GO:0030975">
    <property type="term" value="F:thiamine binding"/>
    <property type="evidence" value="ECO:0007669"/>
    <property type="project" value="TreeGrafter"/>
</dbReference>
<dbReference type="GO" id="GO:0015888">
    <property type="term" value="P:thiamine transport"/>
    <property type="evidence" value="ECO:0007669"/>
    <property type="project" value="TreeGrafter"/>
</dbReference>
<dbReference type="GO" id="GO:0030976">
    <property type="term" value="F:thiamine pyrophosphate binding"/>
    <property type="evidence" value="ECO:0007669"/>
    <property type="project" value="TreeGrafter"/>
</dbReference>
<protein>
    <submittedName>
        <fullName evidence="3">Spermidine/putrescine ABC transporter substrate-binding protein</fullName>
    </submittedName>
</protein>
<dbReference type="PANTHER" id="PTHR30006:SF2">
    <property type="entry name" value="ABC TRANSPORTER SUBSTRATE-BINDING PROTEIN"/>
    <property type="match status" value="1"/>
</dbReference>
<dbReference type="InterPro" id="IPR001188">
    <property type="entry name" value="Sperm_putr-bd"/>
</dbReference>
<keyword evidence="1 2" id="KW-0732">Signal</keyword>
<dbReference type="CDD" id="cd13589">
    <property type="entry name" value="PBP2_polyamine_RpCGA009"/>
    <property type="match status" value="1"/>
</dbReference>
<dbReference type="Proteomes" id="UP000037405">
    <property type="component" value="Unassembled WGS sequence"/>
</dbReference>
<dbReference type="AlphaFoldDB" id="A0A0M0G610"/>
<dbReference type="GO" id="GO:0019808">
    <property type="term" value="F:polyamine binding"/>
    <property type="evidence" value="ECO:0007669"/>
    <property type="project" value="InterPro"/>
</dbReference>
<evidence type="ECO:0000256" key="2">
    <source>
        <dbReference type="SAM" id="SignalP"/>
    </source>
</evidence>
<sequence>MKKFIVILTVASLFLLGACSGNGSGSKKDSKKLVISTWGFAEDFFDKEVYKPFEEENNVEIVLDTGNNADRLNKVRQGRGDVDVIFLSDYYAQQGIDDGLFAKIDHSKLENLDSIYDVAKAPLGEDYGPAYTVGQFGIAYNADEVKQPIKDWDDLWRKDLKASITIPGITSTSGPMMLDAASKVSGANTFNEDQAFSQMKDILPNVVKEYGQTSEFVNMFSQGEIVAGPIMEMYFADLKEAVPSATFVSPEKGGYAVMNTVNVVKDSKNKEMAEKFIDYILSKEVQEKSAKAKVDSPVNTEVKLSEEEAEGLTYGEEVVEGLNTLDMEFVNQNSKQWIDRWNRELAN</sequence>
<evidence type="ECO:0000256" key="1">
    <source>
        <dbReference type="ARBA" id="ARBA00022729"/>
    </source>
</evidence>
<dbReference type="Pfam" id="PF13416">
    <property type="entry name" value="SBP_bac_8"/>
    <property type="match status" value="1"/>
</dbReference>
<gene>
    <name evidence="3" type="ORF">AF331_14630</name>
</gene>
<organism evidence="3 4">
    <name type="scientific">Rossellomorea marisflavi</name>
    <dbReference type="NCBI Taxonomy" id="189381"/>
    <lineage>
        <taxon>Bacteria</taxon>
        <taxon>Bacillati</taxon>
        <taxon>Bacillota</taxon>
        <taxon>Bacilli</taxon>
        <taxon>Bacillales</taxon>
        <taxon>Bacillaceae</taxon>
        <taxon>Rossellomorea</taxon>
    </lineage>
</organism>
<reference evidence="4" key="1">
    <citation type="submission" date="2015-07" db="EMBL/GenBank/DDBJ databases">
        <title>Fjat-14235 jcm11544.</title>
        <authorList>
            <person name="Liu B."/>
            <person name="Wang J."/>
            <person name="Zhu Y."/>
            <person name="Liu G."/>
            <person name="Chen Q."/>
            <person name="Chen Z."/>
            <person name="Lan J."/>
            <person name="Che J."/>
            <person name="Ge C."/>
            <person name="Shi H."/>
            <person name="Pan Z."/>
            <person name="Liu X."/>
        </authorList>
    </citation>
    <scope>NUCLEOTIDE SEQUENCE [LARGE SCALE GENOMIC DNA]</scope>
    <source>
        <strain evidence="4">JCM 11544</strain>
    </source>
</reference>
<dbReference type="GO" id="GO:0015846">
    <property type="term" value="P:polyamine transport"/>
    <property type="evidence" value="ECO:0007669"/>
    <property type="project" value="InterPro"/>
</dbReference>
<proteinExistence type="predicted"/>
<comment type="caution">
    <text evidence="3">The sequence shown here is derived from an EMBL/GenBank/DDBJ whole genome shotgun (WGS) entry which is preliminary data.</text>
</comment>
<accession>A0A0M0G610</accession>
<keyword evidence="4" id="KW-1185">Reference proteome</keyword>
<dbReference type="STRING" id="189381.GCA_900166615_00984"/>
<dbReference type="SUPFAM" id="SSF53850">
    <property type="entry name" value="Periplasmic binding protein-like II"/>
    <property type="match status" value="1"/>
</dbReference>
<dbReference type="PATRIC" id="fig|189381.12.peg.3011"/>
<evidence type="ECO:0000313" key="3">
    <source>
        <dbReference type="EMBL" id="KON85198.1"/>
    </source>
</evidence>
<feature type="signal peptide" evidence="2">
    <location>
        <begin position="1"/>
        <end position="23"/>
    </location>
</feature>